<dbReference type="GO" id="GO:0005524">
    <property type="term" value="F:ATP binding"/>
    <property type="evidence" value="ECO:0007669"/>
    <property type="project" value="InterPro"/>
</dbReference>
<keyword evidence="1" id="KW-0813">Transport</keyword>
<dbReference type="EMBL" id="BARU01027789">
    <property type="protein sequence ID" value="GAH63388.1"/>
    <property type="molecule type" value="Genomic_DNA"/>
</dbReference>
<feature type="non-terminal residue" evidence="3">
    <location>
        <position position="1"/>
    </location>
</feature>
<dbReference type="PROSITE" id="PS50893">
    <property type="entry name" value="ABC_TRANSPORTER_2"/>
    <property type="match status" value="1"/>
</dbReference>
<dbReference type="AlphaFoldDB" id="X1J0R6"/>
<dbReference type="SUPFAM" id="SSF52540">
    <property type="entry name" value="P-loop containing nucleoside triphosphate hydrolases"/>
    <property type="match status" value="1"/>
</dbReference>
<dbReference type="InterPro" id="IPR017871">
    <property type="entry name" value="ABC_transporter-like_CS"/>
</dbReference>
<organism evidence="3">
    <name type="scientific">marine sediment metagenome</name>
    <dbReference type="NCBI Taxonomy" id="412755"/>
    <lineage>
        <taxon>unclassified sequences</taxon>
        <taxon>metagenomes</taxon>
        <taxon>ecological metagenomes</taxon>
    </lineage>
</organism>
<gene>
    <name evidence="3" type="ORF">S03H2_44441</name>
</gene>
<evidence type="ECO:0000259" key="2">
    <source>
        <dbReference type="PROSITE" id="PS50893"/>
    </source>
</evidence>
<dbReference type="PROSITE" id="PS00211">
    <property type="entry name" value="ABC_TRANSPORTER_1"/>
    <property type="match status" value="1"/>
</dbReference>
<protein>
    <recommendedName>
        <fullName evidence="2">ABC transporter domain-containing protein</fullName>
    </recommendedName>
</protein>
<dbReference type="Pfam" id="PF00005">
    <property type="entry name" value="ABC_tran"/>
    <property type="match status" value="1"/>
</dbReference>
<accession>X1J0R6</accession>
<dbReference type="GO" id="GO:0016887">
    <property type="term" value="F:ATP hydrolysis activity"/>
    <property type="evidence" value="ECO:0007669"/>
    <property type="project" value="InterPro"/>
</dbReference>
<dbReference type="InterPro" id="IPR027417">
    <property type="entry name" value="P-loop_NTPase"/>
</dbReference>
<evidence type="ECO:0000256" key="1">
    <source>
        <dbReference type="ARBA" id="ARBA00022448"/>
    </source>
</evidence>
<feature type="domain" description="ABC transporter" evidence="2">
    <location>
        <begin position="1"/>
        <end position="179"/>
    </location>
</feature>
<sequence>IDEQDITRLDAQQLDCLRLRIALLFQSSALFDSLSVGENVGFVLREHSDLDEVTIGKRVKESLELVGLEGVEEQLPAELSGGMKKRVGLARAICARPDIILYDEPTTGVDPIMADAINTLIRRLHDKLEVTSIAVTHDMVSAYKIADRISMLYDGRIIESGTSEEIKNSKDPIVQQFITGAAQGPITGP</sequence>
<comment type="caution">
    <text evidence="3">The sequence shown here is derived from an EMBL/GenBank/DDBJ whole genome shotgun (WGS) entry which is preliminary data.</text>
</comment>
<dbReference type="InterPro" id="IPR003439">
    <property type="entry name" value="ABC_transporter-like_ATP-bd"/>
</dbReference>
<dbReference type="Gene3D" id="3.40.50.300">
    <property type="entry name" value="P-loop containing nucleotide triphosphate hydrolases"/>
    <property type="match status" value="1"/>
</dbReference>
<reference evidence="3" key="1">
    <citation type="journal article" date="2014" name="Front. Microbiol.">
        <title>High frequency of phylogenetically diverse reductive dehalogenase-homologous genes in deep subseafloor sedimentary metagenomes.</title>
        <authorList>
            <person name="Kawai M."/>
            <person name="Futagami T."/>
            <person name="Toyoda A."/>
            <person name="Takaki Y."/>
            <person name="Nishi S."/>
            <person name="Hori S."/>
            <person name="Arai W."/>
            <person name="Tsubouchi T."/>
            <person name="Morono Y."/>
            <person name="Uchiyama I."/>
            <person name="Ito T."/>
            <person name="Fujiyama A."/>
            <person name="Inagaki F."/>
            <person name="Takami H."/>
        </authorList>
    </citation>
    <scope>NUCLEOTIDE SEQUENCE</scope>
    <source>
        <strain evidence="3">Expedition CK06-06</strain>
    </source>
</reference>
<dbReference type="PANTHER" id="PTHR43023:SF6">
    <property type="entry name" value="INTERMEMBRANE PHOSPHOLIPID TRANSPORT SYSTEM ATP-BINDING PROTEIN MLAF"/>
    <property type="match status" value="1"/>
</dbReference>
<dbReference type="PANTHER" id="PTHR43023">
    <property type="entry name" value="PROTEIN TRIGALACTOSYLDIACYLGLYCEROL 3, CHLOROPLASTIC"/>
    <property type="match status" value="1"/>
</dbReference>
<evidence type="ECO:0000313" key="3">
    <source>
        <dbReference type="EMBL" id="GAH63388.1"/>
    </source>
</evidence>
<proteinExistence type="predicted"/>
<name>X1J0R6_9ZZZZ</name>